<dbReference type="AlphaFoldDB" id="A0A2T9YMM9"/>
<comment type="subcellular location">
    <subcellularLocation>
        <location evidence="2">Membrane</location>
    </subcellularLocation>
    <subcellularLocation>
        <location evidence="1">Mitochondrion</location>
    </subcellularLocation>
</comment>
<dbReference type="PANTHER" id="PTHR14360">
    <property type="entry name" value="PROTEIN FMP32, MITOCHONDRIAL"/>
    <property type="match status" value="1"/>
</dbReference>
<dbReference type="Pfam" id="PF07798">
    <property type="entry name" value="CCDC90-like"/>
    <property type="match status" value="1"/>
</dbReference>
<proteinExistence type="predicted"/>
<organism evidence="9 10">
    <name type="scientific">Smittium simulii</name>
    <dbReference type="NCBI Taxonomy" id="133385"/>
    <lineage>
        <taxon>Eukaryota</taxon>
        <taxon>Fungi</taxon>
        <taxon>Fungi incertae sedis</taxon>
        <taxon>Zoopagomycota</taxon>
        <taxon>Kickxellomycotina</taxon>
        <taxon>Harpellomycetes</taxon>
        <taxon>Harpellales</taxon>
        <taxon>Legeriomycetaceae</taxon>
        <taxon>Smittium</taxon>
    </lineage>
</organism>
<evidence type="ECO:0000256" key="4">
    <source>
        <dbReference type="ARBA" id="ARBA00022989"/>
    </source>
</evidence>
<evidence type="ECO:0000256" key="3">
    <source>
        <dbReference type="ARBA" id="ARBA00022692"/>
    </source>
</evidence>
<dbReference type="GO" id="GO:0016020">
    <property type="term" value="C:membrane"/>
    <property type="evidence" value="ECO:0007669"/>
    <property type="project" value="UniProtKB-SubCell"/>
</dbReference>
<keyword evidence="10" id="KW-1185">Reference proteome</keyword>
<evidence type="ECO:0000313" key="9">
    <source>
        <dbReference type="EMBL" id="PVU93586.1"/>
    </source>
</evidence>
<keyword evidence="7 8" id="KW-0472">Membrane</keyword>
<comment type="caution">
    <text evidence="9">The sequence shown here is derived from an EMBL/GenBank/DDBJ whole genome shotgun (WGS) entry which is preliminary data.</text>
</comment>
<reference evidence="9 10" key="1">
    <citation type="journal article" date="2018" name="MBio">
        <title>Comparative Genomics Reveals the Core Gene Toolbox for the Fungus-Insect Symbiosis.</title>
        <authorList>
            <person name="Wang Y."/>
            <person name="Stata M."/>
            <person name="Wang W."/>
            <person name="Stajich J.E."/>
            <person name="White M.M."/>
            <person name="Moncalvo J.M."/>
        </authorList>
    </citation>
    <scope>NUCLEOTIDE SEQUENCE [LARGE SCALE GENOMIC DNA]</scope>
    <source>
        <strain evidence="9 10">SWE-8-4</strain>
    </source>
</reference>
<evidence type="ECO:0000256" key="1">
    <source>
        <dbReference type="ARBA" id="ARBA00004173"/>
    </source>
</evidence>
<keyword evidence="5" id="KW-0175">Coiled coil</keyword>
<evidence type="ECO:0000256" key="2">
    <source>
        <dbReference type="ARBA" id="ARBA00004370"/>
    </source>
</evidence>
<evidence type="ECO:0000256" key="7">
    <source>
        <dbReference type="ARBA" id="ARBA00023136"/>
    </source>
</evidence>
<evidence type="ECO:0000256" key="6">
    <source>
        <dbReference type="ARBA" id="ARBA00023128"/>
    </source>
</evidence>
<dbReference type="InterPro" id="IPR024461">
    <property type="entry name" value="CCDC90-like"/>
</dbReference>
<evidence type="ECO:0000256" key="5">
    <source>
        <dbReference type="ARBA" id="ARBA00023054"/>
    </source>
</evidence>
<dbReference type="Gene3D" id="1.20.5.340">
    <property type="match status" value="1"/>
</dbReference>
<dbReference type="GO" id="GO:0033617">
    <property type="term" value="P:mitochondrial respiratory chain complex IV assembly"/>
    <property type="evidence" value="ECO:0007669"/>
    <property type="project" value="TreeGrafter"/>
</dbReference>
<evidence type="ECO:0008006" key="11">
    <source>
        <dbReference type="Google" id="ProtNLM"/>
    </source>
</evidence>
<evidence type="ECO:0000313" key="10">
    <source>
        <dbReference type="Proteomes" id="UP000245383"/>
    </source>
</evidence>
<protein>
    <recommendedName>
        <fullName evidence="11">DUF1640 domain-containing protein</fullName>
    </recommendedName>
</protein>
<accession>A0A2T9YMM9</accession>
<dbReference type="GO" id="GO:0005739">
    <property type="term" value="C:mitochondrion"/>
    <property type="evidence" value="ECO:0007669"/>
    <property type="project" value="UniProtKB-SubCell"/>
</dbReference>
<keyword evidence="4 8" id="KW-1133">Transmembrane helix</keyword>
<gene>
    <name evidence="9" type="ORF">BB561_003180</name>
</gene>
<keyword evidence="6" id="KW-0496">Mitochondrion</keyword>
<feature type="transmembrane region" description="Helical" evidence="8">
    <location>
        <begin position="184"/>
        <end position="210"/>
    </location>
</feature>
<evidence type="ECO:0000256" key="8">
    <source>
        <dbReference type="SAM" id="Phobius"/>
    </source>
</evidence>
<name>A0A2T9YMM9_9FUNG</name>
<dbReference type="PANTHER" id="PTHR14360:SF1">
    <property type="entry name" value="PROTEIN FMP32, MITOCHONDRIAL"/>
    <property type="match status" value="1"/>
</dbReference>
<dbReference type="Proteomes" id="UP000245383">
    <property type="component" value="Unassembled WGS sequence"/>
</dbReference>
<keyword evidence="3 8" id="KW-0812">Transmembrane</keyword>
<dbReference type="EMBL" id="MBFR01000123">
    <property type="protein sequence ID" value="PVU93586.1"/>
    <property type="molecule type" value="Genomic_DNA"/>
</dbReference>
<sequence>MSWLRQSLFCSTAQNSKLFFKSSLHTSSSYSIYQAPKHYFDTYQVRTQLEKAGFDHMQSEAIVELLSQVVKESTDGMLKNVKMAAYKVDFAQMKSEIQMIEKTDFSIMKAENEKLAGEVLKLKQRLGEEISKTQASVKLDMSLEKGRIRDEQASQEINIKKADAKIEKEILNLKTQIESIKLQILQYMFGTLTGAGALFLGKSYTFIIIFQHYEFSKT</sequence>
<dbReference type="OrthoDB" id="889336at2759"/>